<feature type="signal peptide" evidence="1">
    <location>
        <begin position="1"/>
        <end position="36"/>
    </location>
</feature>
<feature type="chain" id="PRO_5015700483" evidence="1">
    <location>
        <begin position="37"/>
        <end position="289"/>
    </location>
</feature>
<dbReference type="SUPFAM" id="SSF56281">
    <property type="entry name" value="Metallo-hydrolase/oxidoreductase"/>
    <property type="match status" value="1"/>
</dbReference>
<name>A0A2T5VFJ8_9HYPH</name>
<dbReference type="Gene3D" id="3.60.15.10">
    <property type="entry name" value="Ribonuclease Z/Hydroxyacylglutathione hydrolase-like"/>
    <property type="match status" value="1"/>
</dbReference>
<dbReference type="EMBL" id="QAYG01000001">
    <property type="protein sequence ID" value="PTW62535.1"/>
    <property type="molecule type" value="Genomic_DNA"/>
</dbReference>
<evidence type="ECO:0000256" key="1">
    <source>
        <dbReference type="SAM" id="SignalP"/>
    </source>
</evidence>
<protein>
    <submittedName>
        <fullName evidence="2">L-ascorbate metabolism protein UlaG (Beta-lactamase superfamily)</fullName>
    </submittedName>
</protein>
<dbReference type="Proteomes" id="UP000244081">
    <property type="component" value="Unassembled WGS sequence"/>
</dbReference>
<dbReference type="InterPro" id="IPR036866">
    <property type="entry name" value="RibonucZ/Hydroxyglut_hydro"/>
</dbReference>
<dbReference type="AlphaFoldDB" id="A0A2T5VFJ8"/>
<dbReference type="RefSeq" id="WP_245926634.1">
    <property type="nucleotide sequence ID" value="NZ_QAYG01000001.1"/>
</dbReference>
<evidence type="ECO:0000313" key="2">
    <source>
        <dbReference type="EMBL" id="PTW62535.1"/>
    </source>
</evidence>
<sequence>MTKSAVCRADVIGWMHGVAAVAMLILACLAAPAASAAGALSAQALDGPPVSHCLAIADARPPFRLAATGNTLSPHDVSITFVGHSTFLIESAAGVTIATDYNGYAGGTIPRVVTMNHAHSSHYTHLPDPAIEHVLRGWATGEGPARYHLQVDDVLIRNVTTDIRAGGQTMEADGNSIFIFEVAGLCIGHLGHLHHRLTDDHYARIGRIDVLMVPVDGSYTMGSEGMLEVARRLRSSIILPMHYFGQISFNRFLADMGREVRVEVNAGPSFVLSLNALPERPKILVLPGY</sequence>
<dbReference type="PANTHER" id="PTHR39189:SF1">
    <property type="entry name" value="UPF0173 METAL-DEPENDENT HYDROLASE YTKL"/>
    <property type="match status" value="1"/>
</dbReference>
<comment type="caution">
    <text evidence="2">The sequence shown here is derived from an EMBL/GenBank/DDBJ whole genome shotgun (WGS) entry which is preliminary data.</text>
</comment>
<gene>
    <name evidence="2" type="ORF">C8N35_101579</name>
</gene>
<dbReference type="PROSITE" id="PS51257">
    <property type="entry name" value="PROKAR_LIPOPROTEIN"/>
    <property type="match status" value="1"/>
</dbReference>
<organism evidence="2 3">
    <name type="scientific">Breoghania corrubedonensis</name>
    <dbReference type="NCBI Taxonomy" id="665038"/>
    <lineage>
        <taxon>Bacteria</taxon>
        <taxon>Pseudomonadati</taxon>
        <taxon>Pseudomonadota</taxon>
        <taxon>Alphaproteobacteria</taxon>
        <taxon>Hyphomicrobiales</taxon>
        <taxon>Stappiaceae</taxon>
        <taxon>Breoghania</taxon>
    </lineage>
</organism>
<dbReference type="Pfam" id="PF13483">
    <property type="entry name" value="Lactamase_B_3"/>
    <property type="match status" value="1"/>
</dbReference>
<keyword evidence="3" id="KW-1185">Reference proteome</keyword>
<dbReference type="PANTHER" id="PTHR39189">
    <property type="entry name" value="UPF0173 METAL-DEPENDENT HYDROLASE YTKL"/>
    <property type="match status" value="1"/>
</dbReference>
<proteinExistence type="predicted"/>
<keyword evidence="1" id="KW-0732">Signal</keyword>
<reference evidence="2 3" key="1">
    <citation type="submission" date="2018-04" db="EMBL/GenBank/DDBJ databases">
        <title>Genomic Encyclopedia of Archaeal and Bacterial Type Strains, Phase II (KMG-II): from individual species to whole genera.</title>
        <authorList>
            <person name="Goeker M."/>
        </authorList>
    </citation>
    <scope>NUCLEOTIDE SEQUENCE [LARGE SCALE GENOMIC DNA]</scope>
    <source>
        <strain evidence="2 3">DSM 23382</strain>
    </source>
</reference>
<evidence type="ECO:0000313" key="3">
    <source>
        <dbReference type="Proteomes" id="UP000244081"/>
    </source>
</evidence>
<accession>A0A2T5VFJ8</accession>